<proteinExistence type="predicted"/>
<evidence type="ECO:0000313" key="3">
    <source>
        <dbReference type="Proteomes" id="UP000246464"/>
    </source>
</evidence>
<dbReference type="Proteomes" id="UP000246464">
    <property type="component" value="Chromosome 17"/>
</dbReference>
<feature type="region of interest" description="Disordered" evidence="1">
    <location>
        <begin position="1"/>
        <end position="29"/>
    </location>
</feature>
<name>A0A2U9CK24_SCOMX</name>
<feature type="compositionally biased region" description="Basic and acidic residues" evidence="1">
    <location>
        <begin position="14"/>
        <end position="23"/>
    </location>
</feature>
<dbReference type="AlphaFoldDB" id="A0A2U9CK24"/>
<sequence>MRKVRLRSQTCSQTRHDLPQDGLKKKKKKSVPLDVKPVCAPDGSFCSTVFSDCRRPDGFFYAHATLAAHMALPNSPGSPGPGKPNPGVIDLGTIFVDSDIIFGFTSHLLKRKTKVRSPDYLRIGLILM</sequence>
<evidence type="ECO:0000313" key="2">
    <source>
        <dbReference type="EMBL" id="AWP16543.1"/>
    </source>
</evidence>
<reference evidence="2 3" key="1">
    <citation type="submission" date="2017-12" db="EMBL/GenBank/DDBJ databases">
        <title>Integrating genomic resources of turbot (Scophthalmus maximus) in depth evaluation of genetic and physical mapping variation across individuals.</title>
        <authorList>
            <person name="Martinez P."/>
        </authorList>
    </citation>
    <scope>NUCLEOTIDE SEQUENCE [LARGE SCALE GENOMIC DNA]</scope>
</reference>
<gene>
    <name evidence="2" type="ORF">SMAX5B_000297</name>
</gene>
<dbReference type="EMBL" id="CP026259">
    <property type="protein sequence ID" value="AWP16543.1"/>
    <property type="molecule type" value="Genomic_DNA"/>
</dbReference>
<keyword evidence="3" id="KW-1185">Reference proteome</keyword>
<accession>A0A2U9CK24</accession>
<organism evidence="2 3">
    <name type="scientific">Scophthalmus maximus</name>
    <name type="common">Turbot</name>
    <name type="synonym">Psetta maxima</name>
    <dbReference type="NCBI Taxonomy" id="52904"/>
    <lineage>
        <taxon>Eukaryota</taxon>
        <taxon>Metazoa</taxon>
        <taxon>Chordata</taxon>
        <taxon>Craniata</taxon>
        <taxon>Vertebrata</taxon>
        <taxon>Euteleostomi</taxon>
        <taxon>Actinopterygii</taxon>
        <taxon>Neopterygii</taxon>
        <taxon>Teleostei</taxon>
        <taxon>Neoteleostei</taxon>
        <taxon>Acanthomorphata</taxon>
        <taxon>Carangaria</taxon>
        <taxon>Pleuronectiformes</taxon>
        <taxon>Pleuronectoidei</taxon>
        <taxon>Scophthalmidae</taxon>
        <taxon>Scophthalmus</taxon>
    </lineage>
</organism>
<evidence type="ECO:0000256" key="1">
    <source>
        <dbReference type="SAM" id="MobiDB-lite"/>
    </source>
</evidence>
<protein>
    <submittedName>
        <fullName evidence="2">Putative kinesin-like protein KIF26A-like</fullName>
    </submittedName>
</protein>